<dbReference type="RefSeq" id="WP_186366754.1">
    <property type="nucleotide sequence ID" value="NZ_BAAARF010000005.1"/>
</dbReference>
<dbReference type="EMBL" id="JBFBLL010000007">
    <property type="protein sequence ID" value="MEV8158665.1"/>
    <property type="molecule type" value="Genomic_DNA"/>
</dbReference>
<keyword evidence="1" id="KW-0472">Membrane</keyword>
<comment type="caution">
    <text evidence="2">The sequence shown here is derived from an EMBL/GenBank/DDBJ whole genome shotgun (WGS) entry which is preliminary data.</text>
</comment>
<evidence type="ECO:0000313" key="2">
    <source>
        <dbReference type="EMBL" id="MEV8158665.1"/>
    </source>
</evidence>
<reference evidence="2 3" key="1">
    <citation type="submission" date="2024-06" db="EMBL/GenBank/DDBJ databases">
        <title>The Natural Products Discovery Center: Release of the First 8490 Sequenced Strains for Exploring Actinobacteria Biosynthetic Diversity.</title>
        <authorList>
            <person name="Kalkreuter E."/>
            <person name="Kautsar S.A."/>
            <person name="Yang D."/>
            <person name="Bader C.D."/>
            <person name="Teijaro C.N."/>
            <person name="Fluegel L."/>
            <person name="Davis C.M."/>
            <person name="Simpson J.R."/>
            <person name="Lauterbach L."/>
            <person name="Steele A.D."/>
            <person name="Gui C."/>
            <person name="Meng S."/>
            <person name="Li G."/>
            <person name="Viehrig K."/>
            <person name="Ye F."/>
            <person name="Su P."/>
            <person name="Kiefer A.F."/>
            <person name="Nichols A."/>
            <person name="Cepeda A.J."/>
            <person name="Yan W."/>
            <person name="Fan B."/>
            <person name="Jiang Y."/>
            <person name="Adhikari A."/>
            <person name="Zheng C.-J."/>
            <person name="Schuster L."/>
            <person name="Cowan T.M."/>
            <person name="Smanski M.J."/>
            <person name="Chevrette M.G."/>
            <person name="De Carvalho L.P.S."/>
            <person name="Shen B."/>
        </authorList>
    </citation>
    <scope>NUCLEOTIDE SEQUENCE [LARGE SCALE GENOMIC DNA]</scope>
    <source>
        <strain evidence="2 3">NPDC079179</strain>
    </source>
</reference>
<keyword evidence="3" id="KW-1185">Reference proteome</keyword>
<dbReference type="Proteomes" id="UP001553031">
    <property type="component" value="Unassembled WGS sequence"/>
</dbReference>
<protein>
    <submittedName>
        <fullName evidence="2">Uncharacterized protein</fullName>
    </submittedName>
</protein>
<keyword evidence="1" id="KW-0812">Transmembrane</keyword>
<feature type="transmembrane region" description="Helical" evidence="1">
    <location>
        <begin position="12"/>
        <end position="32"/>
    </location>
</feature>
<accession>A0ABV3KE40</accession>
<organism evidence="2 3">
    <name type="scientific">Kocuria salsicia</name>
    <dbReference type="NCBI Taxonomy" id="664639"/>
    <lineage>
        <taxon>Bacteria</taxon>
        <taxon>Bacillati</taxon>
        <taxon>Actinomycetota</taxon>
        <taxon>Actinomycetes</taxon>
        <taxon>Micrococcales</taxon>
        <taxon>Micrococcaceae</taxon>
        <taxon>Kocuria</taxon>
    </lineage>
</organism>
<gene>
    <name evidence="2" type="ORF">AB0O96_10750</name>
</gene>
<evidence type="ECO:0000313" key="3">
    <source>
        <dbReference type="Proteomes" id="UP001553031"/>
    </source>
</evidence>
<name>A0ABV3KE40_9MICC</name>
<sequence>MNPLVPSPIAQFMFALGAVAAVLWLVAIWTPAKNKAAHARSAAAVDTGGPSSARHCG</sequence>
<keyword evidence="1" id="KW-1133">Transmembrane helix</keyword>
<evidence type="ECO:0000256" key="1">
    <source>
        <dbReference type="SAM" id="Phobius"/>
    </source>
</evidence>
<proteinExistence type="predicted"/>